<accession>A0A1E5L7G1</accession>
<reference evidence="3 4" key="1">
    <citation type="submission" date="2016-09" db="EMBL/GenBank/DDBJ databases">
        <title>Desulfuribacillus arsenicus sp. nov., an obligately anaerobic, dissimilatory arsenic- and antimonate-reducing bacterium isolated from anoxic sediments.</title>
        <authorList>
            <person name="Abin C.A."/>
            <person name="Hollibaugh J.T."/>
        </authorList>
    </citation>
    <scope>NUCLEOTIDE SEQUENCE [LARGE SCALE GENOMIC DNA]</scope>
    <source>
        <strain evidence="3 4">MLFW-2</strain>
    </source>
</reference>
<evidence type="ECO:0000313" key="3">
    <source>
        <dbReference type="EMBL" id="OEH86071.1"/>
    </source>
</evidence>
<protein>
    <recommendedName>
        <fullName evidence="5">DUF3153 domain-containing protein</fullName>
    </recommendedName>
</protein>
<dbReference type="AlphaFoldDB" id="A0A1E5L7G1"/>
<organism evidence="3 4">
    <name type="scientific">Desulfuribacillus stibiiarsenatis</name>
    <dbReference type="NCBI Taxonomy" id="1390249"/>
    <lineage>
        <taxon>Bacteria</taxon>
        <taxon>Bacillati</taxon>
        <taxon>Bacillota</taxon>
        <taxon>Desulfuribacillia</taxon>
        <taxon>Desulfuribacillales</taxon>
        <taxon>Desulfuribacillaceae</taxon>
        <taxon>Desulfuribacillus</taxon>
    </lineage>
</organism>
<dbReference type="PROSITE" id="PS51257">
    <property type="entry name" value="PROKAR_LIPOPROTEIN"/>
    <property type="match status" value="1"/>
</dbReference>
<keyword evidence="1" id="KW-1133">Transmembrane helix</keyword>
<name>A0A1E5L7G1_9FIRM</name>
<evidence type="ECO:0008006" key="5">
    <source>
        <dbReference type="Google" id="ProtNLM"/>
    </source>
</evidence>
<evidence type="ECO:0000256" key="1">
    <source>
        <dbReference type="SAM" id="Phobius"/>
    </source>
</evidence>
<feature type="transmembrane region" description="Helical" evidence="1">
    <location>
        <begin position="196"/>
        <end position="213"/>
    </location>
</feature>
<keyword evidence="2" id="KW-0732">Signal</keyword>
<dbReference type="Proteomes" id="UP000095255">
    <property type="component" value="Unassembled WGS sequence"/>
</dbReference>
<keyword evidence="1" id="KW-0812">Transmembrane</keyword>
<comment type="caution">
    <text evidence="3">The sequence shown here is derived from an EMBL/GenBank/DDBJ whole genome shotgun (WGS) entry which is preliminary data.</text>
</comment>
<keyword evidence="4" id="KW-1185">Reference proteome</keyword>
<proteinExistence type="predicted"/>
<gene>
    <name evidence="3" type="ORF">BHU72_14675</name>
</gene>
<evidence type="ECO:0000313" key="4">
    <source>
        <dbReference type="Proteomes" id="UP000095255"/>
    </source>
</evidence>
<evidence type="ECO:0000256" key="2">
    <source>
        <dbReference type="SAM" id="SignalP"/>
    </source>
</evidence>
<keyword evidence="1" id="KW-0472">Membrane</keyword>
<sequence length="233" mass="26055">MKKNIYVLLLSAMLLVMLLTGCADIQVSLNPDGSGKATYTIATGSLIPPEEVKKELEKEIAKINTEVGKQVIKVNSISTKNNAFTANLEFENVTQLDKSYLLVTVEDFMDYKPSLLNNLKDQNNNNVSKDELEKYKDYALLNINNFDKNSVGLVITLPSNVEYMSEGVLFVDGKKNKIRIDGRNTIVIYKAKGSNIINYLIAILLIVAGYFIYRKYVAHKTEDKLTEGGVTNE</sequence>
<dbReference type="EMBL" id="MJAT01000008">
    <property type="protein sequence ID" value="OEH86071.1"/>
    <property type="molecule type" value="Genomic_DNA"/>
</dbReference>
<feature type="chain" id="PRO_5009180839" description="DUF3153 domain-containing protein" evidence="2">
    <location>
        <begin position="24"/>
        <end position="233"/>
    </location>
</feature>
<feature type="signal peptide" evidence="2">
    <location>
        <begin position="1"/>
        <end position="23"/>
    </location>
</feature>